<feature type="compositionally biased region" description="Low complexity" evidence="1">
    <location>
        <begin position="123"/>
        <end position="136"/>
    </location>
</feature>
<feature type="compositionally biased region" description="Polar residues" evidence="1">
    <location>
        <begin position="575"/>
        <end position="591"/>
    </location>
</feature>
<feature type="compositionally biased region" description="Low complexity" evidence="1">
    <location>
        <begin position="247"/>
        <end position="266"/>
    </location>
</feature>
<dbReference type="AlphaFoldDB" id="A0A0J9XE90"/>
<protein>
    <submittedName>
        <fullName evidence="2">Uncharacterized protein</fullName>
    </submittedName>
</protein>
<feature type="compositionally biased region" description="Polar residues" evidence="1">
    <location>
        <begin position="83"/>
        <end position="95"/>
    </location>
</feature>
<feature type="region of interest" description="Disordered" evidence="1">
    <location>
        <begin position="457"/>
        <end position="642"/>
    </location>
</feature>
<name>A0A0J9XE90_GEOCN</name>
<feature type="compositionally biased region" description="Basic and acidic residues" evidence="1">
    <location>
        <begin position="157"/>
        <end position="170"/>
    </location>
</feature>
<feature type="compositionally biased region" description="Low complexity" evidence="1">
    <location>
        <begin position="486"/>
        <end position="522"/>
    </location>
</feature>
<comment type="caution">
    <text evidence="2">The sequence shown here is derived from an EMBL/GenBank/DDBJ whole genome shotgun (WGS) entry which is preliminary data.</text>
</comment>
<keyword evidence="3" id="KW-1185">Reference proteome</keyword>
<sequence>MTSPTSEFSYSPPQTYDALYKDIFISYLPAQLKTDIKTKLSAAQQKRIDSKQAECAQAVTAFINEKIGELAEFSINLLQTEVSNHQSPTESQGDLANNPVGNIASDPSSPSGLNVPHDLPQPSISSSSSSIASSDSPVPLKSNLVKTNNKKTLLGTSRRDSQDCSRKKKVMFSDKDEITIVPSIQDLARKHDEQEDYGESDPSMASDITTDPSESSTGTTQTVAYEGEYYDDEDDLYNAGPSPQVFSSPLYSDSSYSSGLESMEGSPLESVPVTSHAPATVVETNQDMTDPVSPVISSLRTLDIKNTAEPGPSHVADSTAHLDQAPGRKDSLETITIGSSPKSPPQALAETKNPSFEAPSPNTDAIPSFNRESSSSEDEEPKDNAQADGDYDFDDDDEMFQFDETLGVDPGPKDGNGLEEIKDLSSPYMDLTRFNVPSYHPSLPADYEFPSIAASLPSNKSRTSVSHLPTVVGSLKPRPFTKYKLGSSSKGGSQAGSPSRDSGNMSEVSSTSSSTATITDKSSFGDFAKRDLSTASRQINGSGSSSSGSRGITSHLSSMNGGASNKFDPTGPSHFANSLPIQISRGQNSWGHFSKRSFHPSTIAEGDEAEEGQHPVGSITKASSFVPRSHRSSSKMLPTDGAEKELEVLDSIVNNDSSDSEIQANPLLDDEDILMLASPGSAADLMNPSGLDPEHMSFSQRLIWERRSKRGQT</sequence>
<proteinExistence type="predicted"/>
<feature type="compositionally biased region" description="Polar residues" evidence="1">
    <location>
        <begin position="144"/>
        <end position="155"/>
    </location>
</feature>
<accession>A0A0J9XE90</accession>
<evidence type="ECO:0000313" key="2">
    <source>
        <dbReference type="EMBL" id="CDO55699.1"/>
    </source>
</evidence>
<evidence type="ECO:0000313" key="3">
    <source>
        <dbReference type="Proteomes" id="UP000242525"/>
    </source>
</evidence>
<evidence type="ECO:0000256" key="1">
    <source>
        <dbReference type="SAM" id="MobiDB-lite"/>
    </source>
</evidence>
<feature type="region of interest" description="Disordered" evidence="1">
    <location>
        <begin position="83"/>
        <end position="170"/>
    </location>
</feature>
<feature type="compositionally biased region" description="Acidic residues" evidence="1">
    <location>
        <begin position="389"/>
        <end position="401"/>
    </location>
</feature>
<reference evidence="2" key="1">
    <citation type="submission" date="2014-03" db="EMBL/GenBank/DDBJ databases">
        <authorList>
            <person name="Casaregola S."/>
        </authorList>
    </citation>
    <scope>NUCLEOTIDE SEQUENCE [LARGE SCALE GENOMIC DNA]</scope>
    <source>
        <strain evidence="2">CLIB 918</strain>
    </source>
</reference>
<gene>
    <name evidence="2" type="ORF">BN980_GECA12s01060g</name>
</gene>
<organism evidence="2 3">
    <name type="scientific">Geotrichum candidum</name>
    <name type="common">Oospora lactis</name>
    <name type="synonym">Dipodascus geotrichum</name>
    <dbReference type="NCBI Taxonomy" id="1173061"/>
    <lineage>
        <taxon>Eukaryota</taxon>
        <taxon>Fungi</taxon>
        <taxon>Dikarya</taxon>
        <taxon>Ascomycota</taxon>
        <taxon>Saccharomycotina</taxon>
        <taxon>Dipodascomycetes</taxon>
        <taxon>Dipodascales</taxon>
        <taxon>Dipodascaceae</taxon>
        <taxon>Geotrichum</taxon>
    </lineage>
</organism>
<feature type="compositionally biased region" description="Polar residues" evidence="1">
    <location>
        <begin position="457"/>
        <end position="467"/>
    </location>
</feature>
<feature type="compositionally biased region" description="Polar residues" evidence="1">
    <location>
        <begin position="206"/>
        <end position="223"/>
    </location>
</feature>
<dbReference type="Proteomes" id="UP000242525">
    <property type="component" value="Unassembled WGS sequence"/>
</dbReference>
<feature type="region of interest" description="Disordered" evidence="1">
    <location>
        <begin position="188"/>
        <end position="421"/>
    </location>
</feature>
<dbReference type="EMBL" id="CCBN010000012">
    <property type="protein sequence ID" value="CDO55699.1"/>
    <property type="molecule type" value="Genomic_DNA"/>
</dbReference>
<feature type="compositionally biased region" description="Low complexity" evidence="1">
    <location>
        <begin position="541"/>
        <end position="558"/>
    </location>
</feature>